<feature type="domain" description="NFD4 C-terminal" evidence="8">
    <location>
        <begin position="299"/>
        <end position="497"/>
    </location>
</feature>
<evidence type="ECO:0000256" key="2">
    <source>
        <dbReference type="ARBA" id="ARBA00022692"/>
    </source>
</evidence>
<dbReference type="SUPFAM" id="SSF103473">
    <property type="entry name" value="MFS general substrate transporter"/>
    <property type="match status" value="1"/>
</dbReference>
<dbReference type="EMBL" id="CAKKNE010000006">
    <property type="protein sequence ID" value="CAH0380059.1"/>
    <property type="molecule type" value="Genomic_DNA"/>
</dbReference>
<dbReference type="PANTHER" id="PTHR21576:SF158">
    <property type="entry name" value="RIBOSOMAL RNA-PROCESSING PROTEIN 12-LIKE CONSERVED DOMAIN-CONTAINING PROTEIN"/>
    <property type="match status" value="1"/>
</dbReference>
<dbReference type="Gene3D" id="1.20.1250.20">
    <property type="entry name" value="MFS general substrate transporter like domains"/>
    <property type="match status" value="2"/>
</dbReference>
<feature type="transmembrane region" description="Helical" evidence="6">
    <location>
        <begin position="300"/>
        <end position="318"/>
    </location>
</feature>
<evidence type="ECO:0000313" key="10">
    <source>
        <dbReference type="Proteomes" id="UP000789595"/>
    </source>
</evidence>
<keyword evidence="10" id="KW-1185">Reference proteome</keyword>
<organism evidence="9 10">
    <name type="scientific">Pelagomonas calceolata</name>
    <dbReference type="NCBI Taxonomy" id="35677"/>
    <lineage>
        <taxon>Eukaryota</taxon>
        <taxon>Sar</taxon>
        <taxon>Stramenopiles</taxon>
        <taxon>Ochrophyta</taxon>
        <taxon>Pelagophyceae</taxon>
        <taxon>Pelagomonadales</taxon>
        <taxon>Pelagomonadaceae</taxon>
        <taxon>Pelagomonas</taxon>
    </lineage>
</organism>
<gene>
    <name evidence="9" type="ORF">PECAL_6P16960</name>
</gene>
<evidence type="ECO:0000256" key="5">
    <source>
        <dbReference type="SAM" id="MobiDB-lite"/>
    </source>
</evidence>
<keyword evidence="3 6" id="KW-1133">Transmembrane helix</keyword>
<feature type="transmembrane region" description="Helical" evidence="6">
    <location>
        <begin position="394"/>
        <end position="418"/>
    </location>
</feature>
<dbReference type="InterPro" id="IPR010658">
    <property type="entry name" value="Nodulin-like"/>
</dbReference>
<feature type="transmembrane region" description="Helical" evidence="6">
    <location>
        <begin position="77"/>
        <end position="98"/>
    </location>
</feature>
<dbReference type="InterPro" id="IPR056555">
    <property type="entry name" value="NFD4_C"/>
</dbReference>
<evidence type="ECO:0000313" key="9">
    <source>
        <dbReference type="EMBL" id="CAH0380059.1"/>
    </source>
</evidence>
<evidence type="ECO:0000256" key="6">
    <source>
        <dbReference type="SAM" id="Phobius"/>
    </source>
</evidence>
<accession>A0A8J2T2Z7</accession>
<feature type="transmembrane region" description="Helical" evidence="6">
    <location>
        <begin position="164"/>
        <end position="183"/>
    </location>
</feature>
<evidence type="ECO:0000256" key="4">
    <source>
        <dbReference type="ARBA" id="ARBA00023136"/>
    </source>
</evidence>
<feature type="transmembrane region" description="Helical" evidence="6">
    <location>
        <begin position="209"/>
        <end position="229"/>
    </location>
</feature>
<dbReference type="Proteomes" id="UP000789595">
    <property type="component" value="Unassembled WGS sequence"/>
</dbReference>
<feature type="transmembrane region" description="Helical" evidence="6">
    <location>
        <begin position="235"/>
        <end position="253"/>
    </location>
</feature>
<feature type="transmembrane region" description="Helical" evidence="6">
    <location>
        <begin position="137"/>
        <end position="158"/>
    </location>
</feature>
<evidence type="ECO:0000256" key="1">
    <source>
        <dbReference type="ARBA" id="ARBA00004141"/>
    </source>
</evidence>
<feature type="transmembrane region" description="Helical" evidence="6">
    <location>
        <begin position="369"/>
        <end position="388"/>
    </location>
</feature>
<feature type="domain" description="Nodulin-like" evidence="7">
    <location>
        <begin position="8"/>
        <end position="155"/>
    </location>
</feature>
<keyword evidence="4 6" id="KW-0472">Membrane</keyword>
<feature type="transmembrane region" description="Helical" evidence="6">
    <location>
        <begin position="12"/>
        <end position="31"/>
    </location>
</feature>
<protein>
    <recommendedName>
        <fullName evidence="11">Nodulin-like domain-containing protein</fullName>
    </recommendedName>
</protein>
<evidence type="ECO:0008006" key="11">
    <source>
        <dbReference type="Google" id="ProtNLM"/>
    </source>
</evidence>
<keyword evidence="2 6" id="KW-0812">Transmembrane</keyword>
<name>A0A8J2T2Z7_9STRA</name>
<comment type="caution">
    <text evidence="9">The sequence shown here is derived from an EMBL/GenBank/DDBJ whole genome shotgun (WGS) entry which is preliminary data.</text>
</comment>
<evidence type="ECO:0000259" key="8">
    <source>
        <dbReference type="Pfam" id="PF23262"/>
    </source>
</evidence>
<dbReference type="PANTHER" id="PTHR21576">
    <property type="entry name" value="UNCHARACTERIZED NODULIN-LIKE PROTEIN"/>
    <property type="match status" value="1"/>
</dbReference>
<dbReference type="Pfam" id="PF23262">
    <property type="entry name" value="NFD4_C"/>
    <property type="match status" value="1"/>
</dbReference>
<dbReference type="GO" id="GO:0016020">
    <property type="term" value="C:membrane"/>
    <property type="evidence" value="ECO:0007669"/>
    <property type="project" value="UniProtKB-SubCell"/>
</dbReference>
<dbReference type="Pfam" id="PF06813">
    <property type="entry name" value="Nodulin-like"/>
    <property type="match status" value="1"/>
</dbReference>
<feature type="transmembrane region" description="Helical" evidence="6">
    <location>
        <begin position="463"/>
        <end position="489"/>
    </location>
</feature>
<dbReference type="AlphaFoldDB" id="A0A8J2T2Z7"/>
<evidence type="ECO:0000259" key="7">
    <source>
        <dbReference type="Pfam" id="PF06813"/>
    </source>
</evidence>
<sequence length="518" mass="53749">MDQNDATRWTNLGASLLIILAGGTVYAFGAYSEALKRKLHLTQAQLELAALCGNLGNYLGTAGFFYDRYGAVASAKFGATLIGLGYGLQWLLCVYFASEHAIEFLCVFCFVWGHGSGYLDCAAIGSGVRAFPRRRGAVVGLLKSFYGLASSLIILGAAPWLSGVNFIVALAVFAGGLPLLALCKFEDVPDRAPEGDAVDAVAAGVLSSLSMRVVGFALLALCIAVLRVIRPPSALGFNVAFSLVIAVGLAWIVRAAAREHKREDGLYENREDEEEEDAAPTPTTPEHDSRPCATLGSPSYWLLLLAILPGTGMGLMTINNLGQIISARGGQASTQRAATAVVSVANGLGRLGCGALADKIVQRGRPRAVLLVAADLAGALAMFLFFVSGTSVPMALIAAAVSGAAYGAIWTLIPTLAADLFGRKHFGANYALILPAVSLAAILFSTLLAPAVYARHADDDGCAGAACFGTTFLATAAACGGGAVMALLLGVRSRKRYARAAEPPESLLAAARTGETVV</sequence>
<feature type="region of interest" description="Disordered" evidence="5">
    <location>
        <begin position="264"/>
        <end position="292"/>
    </location>
</feature>
<feature type="transmembrane region" description="Helical" evidence="6">
    <location>
        <begin position="104"/>
        <end position="125"/>
    </location>
</feature>
<dbReference type="InterPro" id="IPR036259">
    <property type="entry name" value="MFS_trans_sf"/>
</dbReference>
<reference evidence="9" key="1">
    <citation type="submission" date="2021-11" db="EMBL/GenBank/DDBJ databases">
        <authorList>
            <consortium name="Genoscope - CEA"/>
            <person name="William W."/>
        </authorList>
    </citation>
    <scope>NUCLEOTIDE SEQUENCE</scope>
</reference>
<dbReference type="OrthoDB" id="410267at2759"/>
<proteinExistence type="predicted"/>
<comment type="subcellular location">
    <subcellularLocation>
        <location evidence="1">Membrane</location>
        <topology evidence="1">Multi-pass membrane protein</topology>
    </subcellularLocation>
</comment>
<feature type="transmembrane region" description="Helical" evidence="6">
    <location>
        <begin position="430"/>
        <end position="451"/>
    </location>
</feature>
<evidence type="ECO:0000256" key="3">
    <source>
        <dbReference type="ARBA" id="ARBA00022989"/>
    </source>
</evidence>